<proteinExistence type="predicted"/>
<organism evidence="1 2">
    <name type="scientific">Dorea formicigenerans ATCC 27755</name>
    <dbReference type="NCBI Taxonomy" id="411461"/>
    <lineage>
        <taxon>Bacteria</taxon>
        <taxon>Bacillati</taxon>
        <taxon>Bacillota</taxon>
        <taxon>Clostridia</taxon>
        <taxon>Lachnospirales</taxon>
        <taxon>Lachnospiraceae</taxon>
        <taxon>Dorea</taxon>
    </lineage>
</organism>
<evidence type="ECO:0000313" key="1">
    <source>
        <dbReference type="EMBL" id="EDR47311.1"/>
    </source>
</evidence>
<sequence>MINTSCILNLSLKLKSTSAIFVRTKAASYKAQIRQDYYNAIEGKKDSILQSVFRKIQKRFQNMLTIKNVVLIYRKII</sequence>
<reference evidence="1 2" key="1">
    <citation type="submission" date="2007-10" db="EMBL/GenBank/DDBJ databases">
        <title>Draft genome sequence of Dorea formicigenerans(ATCC 27755).</title>
        <authorList>
            <person name="Sudarsanam P."/>
            <person name="Ley R."/>
            <person name="Guruge J."/>
            <person name="Turnbaugh P.J."/>
            <person name="Mahowald M."/>
            <person name="Liep D."/>
            <person name="Gordon J."/>
        </authorList>
    </citation>
    <scope>NUCLEOTIDE SEQUENCE [LARGE SCALE GENOMIC DNA]</scope>
    <source>
        <strain evidence="1 2">ATCC 27755</strain>
    </source>
</reference>
<dbReference type="Proteomes" id="UP000005359">
    <property type="component" value="Unassembled WGS sequence"/>
</dbReference>
<accession>B0G4T6</accession>
<protein>
    <submittedName>
        <fullName evidence="1">Uncharacterized protein</fullName>
    </submittedName>
</protein>
<dbReference type="PaxDb" id="411461-DORFOR_01277"/>
<gene>
    <name evidence="1" type="ORF">DORFOR_01277</name>
</gene>
<dbReference type="STRING" id="411461.DORFOR_01277"/>
<dbReference type="AlphaFoldDB" id="B0G4T6"/>
<name>B0G4T6_9FIRM</name>
<evidence type="ECO:0000313" key="2">
    <source>
        <dbReference type="Proteomes" id="UP000005359"/>
    </source>
</evidence>
<reference evidence="1 2" key="2">
    <citation type="submission" date="2007-10" db="EMBL/GenBank/DDBJ databases">
        <authorList>
            <person name="Fulton L."/>
            <person name="Clifton S."/>
            <person name="Fulton B."/>
            <person name="Xu J."/>
            <person name="Minx P."/>
            <person name="Pepin K.H."/>
            <person name="Johnson M."/>
            <person name="Thiruvilangam P."/>
            <person name="Bhonagiri V."/>
            <person name="Nash W.E."/>
            <person name="Wang C."/>
            <person name="Mardis E.R."/>
            <person name="Wilson R.K."/>
        </authorList>
    </citation>
    <scope>NUCLEOTIDE SEQUENCE [LARGE SCALE GENOMIC DNA]</scope>
    <source>
        <strain evidence="1 2">ATCC 27755</strain>
    </source>
</reference>
<comment type="caution">
    <text evidence="1">The sequence shown here is derived from an EMBL/GenBank/DDBJ whole genome shotgun (WGS) entry which is preliminary data.</text>
</comment>
<dbReference type="EMBL" id="AAXA02000012">
    <property type="protein sequence ID" value="EDR47311.1"/>
    <property type="molecule type" value="Genomic_DNA"/>
</dbReference>